<evidence type="ECO:0000256" key="5">
    <source>
        <dbReference type="ARBA" id="ARBA00022741"/>
    </source>
</evidence>
<comment type="caution">
    <text evidence="12">The sequence shown here is derived from an EMBL/GenBank/DDBJ whole genome shotgun (WGS) entry which is preliminary data.</text>
</comment>
<evidence type="ECO:0000313" key="13">
    <source>
        <dbReference type="Proteomes" id="UP001217089"/>
    </source>
</evidence>
<evidence type="ECO:0000313" key="12">
    <source>
        <dbReference type="EMBL" id="KAJ8300605.1"/>
    </source>
</evidence>
<accession>A0ABQ9E649</accession>
<evidence type="ECO:0000256" key="4">
    <source>
        <dbReference type="ARBA" id="ARBA00022679"/>
    </source>
</evidence>
<feature type="binding site" evidence="9">
    <location>
        <position position="401"/>
    </location>
    <ligand>
        <name>ATP</name>
        <dbReference type="ChEBI" id="CHEBI:30616"/>
    </ligand>
</feature>
<dbReference type="CDD" id="cd07865">
    <property type="entry name" value="STKc_CDK9"/>
    <property type="match status" value="2"/>
</dbReference>
<dbReference type="InterPro" id="IPR017441">
    <property type="entry name" value="Protein_kinase_ATP_BS"/>
</dbReference>
<comment type="similarity">
    <text evidence="2">Belongs to the protein kinase superfamily. CMGC Ser/Thr protein kinase family. CDC2/CDKX subfamily.</text>
</comment>
<sequence length="725" mass="84082">MAMEKNYQNLEFPFCEESSKYEKLAKIGQGTFGEVFKARDRKTRKVVAMKKVLMENEKEGFPITAIREIKILQLLRHQNVVRLIEICRSKETLLNTNTCTFYLIFEFCEHDLAGLLSNYNVKFSIGEIKKLMQQLLNGLYFIHSNKILHRDMKASNIAITKDGVLKLLDFGLARAFSIKGPNQPNRYTNRVVTLWYRPPELLLGDRNYGPLIDLWGAGCIMAEMWTRTPIMQGNTEQHQIQLISHLCGSITPEVWPSVTQLELYNSVDLPQGHKRQVKERLKSFVKDQYALDLLDKLLTLDPSKRLDADAALNHDFFWCAPEVADLSNTLARYTTSMFEFLAPPRRMAQQRQARQNQMLQRPVQQNPDQHFERKLAKIGQGTFGEVFKARDKNNRTMVAMKKVLMENEKEGFPITALREIKILQLLRHENVVNLLEITRTRATPYNRFKSTFFLIFEFCEHDLAGLLSNANVKFNLGEIKNVMRQLLNGLYFIHSNKILHRDMKAANILITKHGKLKLADFGLARAFSAKGQQQNRYTNRVVTLWYRPPELLLGERNYGPPIDLWGGGCIMAEMWTRTPIMQGKTEQHQIQLISQLCGSITPEVWPNVDKLELYKTMTLPQGQKRKVKDRLRDYVKDQYALDLLDKLLCLDPSKRLDSDSALNHDFFWTEPLPGDHNLSKMLSQHTTSMFEYLAPPRRLGFRPGPQNQPRQVQNPNPDQHFERVF</sequence>
<keyword evidence="13" id="KW-1185">Reference proteome</keyword>
<keyword evidence="6" id="KW-0418">Kinase</keyword>
<evidence type="ECO:0000256" key="8">
    <source>
        <dbReference type="ARBA" id="ARBA00023242"/>
    </source>
</evidence>
<dbReference type="InterPro" id="IPR000719">
    <property type="entry name" value="Prot_kinase_dom"/>
</dbReference>
<protein>
    <recommendedName>
        <fullName evidence="11">Protein kinase domain-containing protein</fullName>
    </recommendedName>
</protein>
<dbReference type="InterPro" id="IPR050108">
    <property type="entry name" value="CDK"/>
</dbReference>
<evidence type="ECO:0000256" key="9">
    <source>
        <dbReference type="PROSITE-ProRule" id="PRU10141"/>
    </source>
</evidence>
<feature type="binding site" evidence="9">
    <location>
        <position position="50"/>
    </location>
    <ligand>
        <name>ATP</name>
        <dbReference type="ChEBI" id="CHEBI:30616"/>
    </ligand>
</feature>
<dbReference type="PANTHER" id="PTHR24056">
    <property type="entry name" value="CELL DIVISION PROTEIN KINASE"/>
    <property type="match status" value="1"/>
</dbReference>
<evidence type="ECO:0000256" key="2">
    <source>
        <dbReference type="ARBA" id="ARBA00006485"/>
    </source>
</evidence>
<dbReference type="Pfam" id="PF00069">
    <property type="entry name" value="Pkinase"/>
    <property type="match status" value="2"/>
</dbReference>
<evidence type="ECO:0000256" key="10">
    <source>
        <dbReference type="SAM" id="MobiDB-lite"/>
    </source>
</evidence>
<dbReference type="InterPro" id="IPR011009">
    <property type="entry name" value="Kinase-like_dom_sf"/>
</dbReference>
<dbReference type="PANTHER" id="PTHR24056:SF233">
    <property type="entry name" value="CYCLIN-DEPENDENT KINASE 9"/>
    <property type="match status" value="1"/>
</dbReference>
<keyword evidence="3" id="KW-0723">Serine/threonine-protein kinase</keyword>
<dbReference type="EMBL" id="JARBDR010000919">
    <property type="protein sequence ID" value="KAJ8300605.1"/>
    <property type="molecule type" value="Genomic_DNA"/>
</dbReference>
<dbReference type="PROSITE" id="PS50011">
    <property type="entry name" value="PROTEIN_KINASE_DOM"/>
    <property type="match status" value="2"/>
</dbReference>
<feature type="domain" description="Protein kinase" evidence="11">
    <location>
        <begin position="372"/>
        <end position="667"/>
    </location>
</feature>
<evidence type="ECO:0000256" key="3">
    <source>
        <dbReference type="ARBA" id="ARBA00022527"/>
    </source>
</evidence>
<feature type="compositionally biased region" description="Low complexity" evidence="10">
    <location>
        <begin position="703"/>
        <end position="718"/>
    </location>
</feature>
<dbReference type="Gene3D" id="3.30.200.20">
    <property type="entry name" value="Phosphorylase Kinase, domain 1"/>
    <property type="match status" value="2"/>
</dbReference>
<dbReference type="PROSITE" id="PS00107">
    <property type="entry name" value="PROTEIN_KINASE_ATP"/>
    <property type="match status" value="2"/>
</dbReference>
<feature type="region of interest" description="Disordered" evidence="10">
    <location>
        <begin position="697"/>
        <end position="725"/>
    </location>
</feature>
<dbReference type="SUPFAM" id="SSF56112">
    <property type="entry name" value="Protein kinase-like (PK-like)"/>
    <property type="match status" value="2"/>
</dbReference>
<evidence type="ECO:0000256" key="7">
    <source>
        <dbReference type="ARBA" id="ARBA00022840"/>
    </source>
</evidence>
<keyword evidence="5 9" id="KW-0547">Nucleotide-binding</keyword>
<evidence type="ECO:0000256" key="1">
    <source>
        <dbReference type="ARBA" id="ARBA00004123"/>
    </source>
</evidence>
<evidence type="ECO:0000256" key="6">
    <source>
        <dbReference type="ARBA" id="ARBA00022777"/>
    </source>
</evidence>
<proteinExistence type="inferred from homology"/>
<keyword evidence="7 9" id="KW-0067">ATP-binding</keyword>
<dbReference type="Gene3D" id="1.10.510.10">
    <property type="entry name" value="Transferase(Phosphotransferase) domain 1"/>
    <property type="match status" value="2"/>
</dbReference>
<reference evidence="12 13" key="1">
    <citation type="submission" date="2022-12" db="EMBL/GenBank/DDBJ databases">
        <title>Chromosome-level genome of Tegillarca granosa.</title>
        <authorList>
            <person name="Kim J."/>
        </authorList>
    </citation>
    <scope>NUCLEOTIDE SEQUENCE [LARGE SCALE GENOMIC DNA]</scope>
    <source>
        <strain evidence="12">Teg-2019</strain>
        <tissue evidence="12">Adductor muscle</tissue>
    </source>
</reference>
<keyword evidence="4" id="KW-0808">Transferase</keyword>
<name>A0ABQ9E649_TEGGR</name>
<organism evidence="12 13">
    <name type="scientific">Tegillarca granosa</name>
    <name type="common">Malaysian cockle</name>
    <name type="synonym">Anadara granosa</name>
    <dbReference type="NCBI Taxonomy" id="220873"/>
    <lineage>
        <taxon>Eukaryota</taxon>
        <taxon>Metazoa</taxon>
        <taxon>Spiralia</taxon>
        <taxon>Lophotrochozoa</taxon>
        <taxon>Mollusca</taxon>
        <taxon>Bivalvia</taxon>
        <taxon>Autobranchia</taxon>
        <taxon>Pteriomorphia</taxon>
        <taxon>Arcoida</taxon>
        <taxon>Arcoidea</taxon>
        <taxon>Arcidae</taxon>
        <taxon>Tegillarca</taxon>
    </lineage>
</organism>
<gene>
    <name evidence="12" type="ORF">KUTeg_022124</name>
</gene>
<dbReference type="InterPro" id="IPR008271">
    <property type="entry name" value="Ser/Thr_kinase_AS"/>
</dbReference>
<keyword evidence="8" id="KW-0539">Nucleus</keyword>
<feature type="domain" description="Protein kinase" evidence="11">
    <location>
        <begin position="21"/>
        <end position="317"/>
    </location>
</feature>
<dbReference type="SMART" id="SM00220">
    <property type="entry name" value="S_TKc"/>
    <property type="match status" value="2"/>
</dbReference>
<evidence type="ECO:0000259" key="11">
    <source>
        <dbReference type="PROSITE" id="PS50011"/>
    </source>
</evidence>
<comment type="subcellular location">
    <subcellularLocation>
        <location evidence="1">Nucleus</location>
    </subcellularLocation>
</comment>
<dbReference type="PROSITE" id="PS00108">
    <property type="entry name" value="PROTEIN_KINASE_ST"/>
    <property type="match status" value="1"/>
</dbReference>
<dbReference type="Proteomes" id="UP001217089">
    <property type="component" value="Unassembled WGS sequence"/>
</dbReference>